<dbReference type="EMBL" id="FUPS01000014">
    <property type="protein sequence ID" value="SJS98317.1"/>
    <property type="molecule type" value="Genomic_DNA"/>
</dbReference>
<keyword evidence="1" id="KW-0489">Methyltransferase</keyword>
<proteinExistence type="predicted"/>
<gene>
    <name evidence="1" type="ORF">SAMEA3375112_03330</name>
</gene>
<accession>A0A9X8WRS5</accession>
<protein>
    <submittedName>
        <fullName evidence="1">Type I restriction-modification system methyltransferase subunit</fullName>
    </submittedName>
</protein>
<name>A0A9X8WRS5_CLODI</name>
<dbReference type="GO" id="GO:0032259">
    <property type="term" value="P:methylation"/>
    <property type="evidence" value="ECO:0007669"/>
    <property type="project" value="UniProtKB-KW"/>
</dbReference>
<comment type="caution">
    <text evidence="1">The sequence shown here is derived from an EMBL/GenBank/DDBJ whole genome shotgun (WGS) entry which is preliminary data.</text>
</comment>
<reference evidence="1 2" key="1">
    <citation type="submission" date="2017-02" db="EMBL/GenBank/DDBJ databases">
        <authorList>
            <consortium name="Pathogen Informatics"/>
        </authorList>
    </citation>
    <scope>NUCLEOTIDE SEQUENCE [LARGE SCALE GENOMIC DNA]</scope>
    <source>
        <strain evidence="1 2">VRECD0157</strain>
    </source>
</reference>
<dbReference type="PROSITE" id="PS00092">
    <property type="entry name" value="N6_MTASE"/>
    <property type="match status" value="1"/>
</dbReference>
<dbReference type="Gene3D" id="3.40.50.150">
    <property type="entry name" value="Vaccinia Virus protein VP39"/>
    <property type="match status" value="1"/>
</dbReference>
<sequence>MIFISSTNRSNARDFHVSDYYRTPITKIKEFLTEFSRYENILNSNIKILDPCAGGDNTNLMSYPTAIQEFLNQDISIDTVDIRDDSRANVKQDYLKFQPKEKYDVIITNPPFNLSLDIINKALNDVREGGFVIMLLRLNYLGGKVRQRLWGNNMPKYIFVHNKRMSFTDDKKTDSIEYAHFVWQKGYNPKFSQLKVLISQ</sequence>
<organism evidence="1 2">
    <name type="scientific">Clostridioides difficile</name>
    <name type="common">Peptoclostridium difficile</name>
    <dbReference type="NCBI Taxonomy" id="1496"/>
    <lineage>
        <taxon>Bacteria</taxon>
        <taxon>Bacillati</taxon>
        <taxon>Bacillota</taxon>
        <taxon>Clostridia</taxon>
        <taxon>Peptostreptococcales</taxon>
        <taxon>Peptostreptococcaceae</taxon>
        <taxon>Clostridioides</taxon>
    </lineage>
</organism>
<dbReference type="GO" id="GO:0003676">
    <property type="term" value="F:nucleic acid binding"/>
    <property type="evidence" value="ECO:0007669"/>
    <property type="project" value="InterPro"/>
</dbReference>
<dbReference type="RefSeq" id="WP_021402159.1">
    <property type="nucleotide sequence ID" value="NZ_CP149699.1"/>
</dbReference>
<dbReference type="Proteomes" id="UP000189137">
    <property type="component" value="Unassembled WGS sequence"/>
</dbReference>
<evidence type="ECO:0000313" key="1">
    <source>
        <dbReference type="EMBL" id="SJS98317.1"/>
    </source>
</evidence>
<dbReference type="InterPro" id="IPR029063">
    <property type="entry name" value="SAM-dependent_MTases_sf"/>
</dbReference>
<dbReference type="SUPFAM" id="SSF53335">
    <property type="entry name" value="S-adenosyl-L-methionine-dependent methyltransferases"/>
    <property type="match status" value="1"/>
</dbReference>
<evidence type="ECO:0000313" key="2">
    <source>
        <dbReference type="Proteomes" id="UP000189137"/>
    </source>
</evidence>
<keyword evidence="1" id="KW-0808">Transferase</keyword>
<dbReference type="InterPro" id="IPR002052">
    <property type="entry name" value="DNA_methylase_N6_adenine_CS"/>
</dbReference>
<dbReference type="GO" id="GO:0008168">
    <property type="term" value="F:methyltransferase activity"/>
    <property type="evidence" value="ECO:0007669"/>
    <property type="project" value="UniProtKB-KW"/>
</dbReference>
<dbReference type="AlphaFoldDB" id="A0A9X8WRS5"/>